<organism evidence="2 3">
    <name type="scientific">Liparis tanakae</name>
    <name type="common">Tanaka's snailfish</name>
    <dbReference type="NCBI Taxonomy" id="230148"/>
    <lineage>
        <taxon>Eukaryota</taxon>
        <taxon>Metazoa</taxon>
        <taxon>Chordata</taxon>
        <taxon>Craniata</taxon>
        <taxon>Vertebrata</taxon>
        <taxon>Euteleostomi</taxon>
        <taxon>Actinopterygii</taxon>
        <taxon>Neopterygii</taxon>
        <taxon>Teleostei</taxon>
        <taxon>Neoteleostei</taxon>
        <taxon>Acanthomorphata</taxon>
        <taxon>Eupercaria</taxon>
        <taxon>Perciformes</taxon>
        <taxon>Cottioidei</taxon>
        <taxon>Cottales</taxon>
        <taxon>Liparidae</taxon>
        <taxon>Liparis</taxon>
    </lineage>
</organism>
<reference evidence="2 3" key="1">
    <citation type="submission" date="2019-03" db="EMBL/GenBank/DDBJ databases">
        <title>First draft genome of Liparis tanakae, snailfish: a comprehensive survey of snailfish specific genes.</title>
        <authorList>
            <person name="Kim W."/>
            <person name="Song I."/>
            <person name="Jeong J.-H."/>
            <person name="Kim D."/>
            <person name="Kim S."/>
            <person name="Ryu S."/>
            <person name="Song J.Y."/>
            <person name="Lee S.K."/>
        </authorList>
    </citation>
    <scope>NUCLEOTIDE SEQUENCE [LARGE SCALE GENOMIC DNA]</scope>
    <source>
        <tissue evidence="2">Muscle</tissue>
    </source>
</reference>
<feature type="region of interest" description="Disordered" evidence="1">
    <location>
        <begin position="24"/>
        <end position="57"/>
    </location>
</feature>
<gene>
    <name evidence="2" type="ORF">EYF80_061203</name>
</gene>
<proteinExistence type="predicted"/>
<dbReference type="AlphaFoldDB" id="A0A4Z2EIM1"/>
<comment type="caution">
    <text evidence="2">The sequence shown here is derived from an EMBL/GenBank/DDBJ whole genome shotgun (WGS) entry which is preliminary data.</text>
</comment>
<dbReference type="EMBL" id="SRLO01006635">
    <property type="protein sequence ID" value="TNN28649.1"/>
    <property type="molecule type" value="Genomic_DNA"/>
</dbReference>
<evidence type="ECO:0000313" key="3">
    <source>
        <dbReference type="Proteomes" id="UP000314294"/>
    </source>
</evidence>
<keyword evidence="3" id="KW-1185">Reference proteome</keyword>
<dbReference type="Proteomes" id="UP000314294">
    <property type="component" value="Unassembled WGS sequence"/>
</dbReference>
<sequence>MYFLSVFSMAAAHERLMELLLIHPAGTLSPPPPPPPLHTPSLPPSSLPSLTQEQNHRGSLAADPFLVEEHETQGATRVGLRQPVVTETYKHINI</sequence>
<accession>A0A4Z2EIM1</accession>
<name>A0A4Z2EIM1_9TELE</name>
<evidence type="ECO:0000313" key="2">
    <source>
        <dbReference type="EMBL" id="TNN28649.1"/>
    </source>
</evidence>
<evidence type="ECO:0000256" key="1">
    <source>
        <dbReference type="SAM" id="MobiDB-lite"/>
    </source>
</evidence>
<feature type="compositionally biased region" description="Pro residues" evidence="1">
    <location>
        <begin position="29"/>
        <end position="46"/>
    </location>
</feature>
<protein>
    <submittedName>
        <fullName evidence="2">Uncharacterized protein</fullName>
    </submittedName>
</protein>